<evidence type="ECO:0000256" key="17">
    <source>
        <dbReference type="ARBA" id="ARBA00048679"/>
    </source>
</evidence>
<dbReference type="CDD" id="cd14066">
    <property type="entry name" value="STKc_IRAK"/>
    <property type="match status" value="2"/>
</dbReference>
<evidence type="ECO:0000256" key="12">
    <source>
        <dbReference type="ARBA" id="ARBA00023136"/>
    </source>
</evidence>
<dbReference type="GO" id="GO:0005524">
    <property type="term" value="F:ATP binding"/>
    <property type="evidence" value="ECO:0007669"/>
    <property type="project" value="UniProtKB-UniRule"/>
</dbReference>
<organism evidence="26 27">
    <name type="scientific">Carnegiea gigantea</name>
    <dbReference type="NCBI Taxonomy" id="171969"/>
    <lineage>
        <taxon>Eukaryota</taxon>
        <taxon>Viridiplantae</taxon>
        <taxon>Streptophyta</taxon>
        <taxon>Embryophyta</taxon>
        <taxon>Tracheophyta</taxon>
        <taxon>Spermatophyta</taxon>
        <taxon>Magnoliopsida</taxon>
        <taxon>eudicotyledons</taxon>
        <taxon>Gunneridae</taxon>
        <taxon>Pentapetalae</taxon>
        <taxon>Caryophyllales</taxon>
        <taxon>Cactineae</taxon>
        <taxon>Cactaceae</taxon>
        <taxon>Cactoideae</taxon>
        <taxon>Echinocereeae</taxon>
        <taxon>Carnegiea</taxon>
    </lineage>
</organism>
<reference evidence="26" key="1">
    <citation type="submission" date="2022-04" db="EMBL/GenBank/DDBJ databases">
        <title>Carnegiea gigantea Genome sequencing and assembly v2.</title>
        <authorList>
            <person name="Copetti D."/>
            <person name="Sanderson M.J."/>
            <person name="Burquez A."/>
            <person name="Wojciechowski M.F."/>
        </authorList>
    </citation>
    <scope>NUCLEOTIDE SEQUENCE</scope>
    <source>
        <strain evidence="26">SGP5-SGP5p</strain>
        <tissue evidence="26">Aerial part</tissue>
    </source>
</reference>
<feature type="domain" description="Protein kinase" evidence="22">
    <location>
        <begin position="1284"/>
        <end position="1578"/>
    </location>
</feature>
<dbReference type="Pfam" id="PF01453">
    <property type="entry name" value="B_lectin"/>
    <property type="match status" value="4"/>
</dbReference>
<dbReference type="CDD" id="cd00028">
    <property type="entry name" value="B_lectin"/>
    <property type="match status" value="3"/>
</dbReference>
<dbReference type="FunFam" id="2.90.10.10:FF:000006">
    <property type="entry name" value="Serine/threonine-protein kinase"/>
    <property type="match status" value="1"/>
</dbReference>
<dbReference type="InterPro" id="IPR000858">
    <property type="entry name" value="S_locus_glycoprot_dom"/>
</dbReference>
<evidence type="ECO:0000313" key="27">
    <source>
        <dbReference type="Proteomes" id="UP001153076"/>
    </source>
</evidence>
<evidence type="ECO:0000256" key="15">
    <source>
        <dbReference type="ARBA" id="ARBA00023180"/>
    </source>
</evidence>
<dbReference type="SMART" id="SM00220">
    <property type="entry name" value="S_TKc"/>
    <property type="match status" value="3"/>
</dbReference>
<dbReference type="FunFam" id="2.90.10.10:FF:000007">
    <property type="entry name" value="Serine/threonine-protein kinase"/>
    <property type="match status" value="1"/>
</dbReference>
<comment type="catalytic activity">
    <reaction evidence="16">
        <text>L-threonyl-[protein] + ATP = O-phospho-L-threonyl-[protein] + ADP + H(+)</text>
        <dbReference type="Rhea" id="RHEA:46608"/>
        <dbReference type="Rhea" id="RHEA-COMP:11060"/>
        <dbReference type="Rhea" id="RHEA-COMP:11605"/>
        <dbReference type="ChEBI" id="CHEBI:15378"/>
        <dbReference type="ChEBI" id="CHEBI:30013"/>
        <dbReference type="ChEBI" id="CHEBI:30616"/>
        <dbReference type="ChEBI" id="CHEBI:61977"/>
        <dbReference type="ChEBI" id="CHEBI:456216"/>
        <dbReference type="EC" id="2.7.11.1"/>
    </reaction>
</comment>
<keyword evidence="6 20" id="KW-0812">Transmembrane</keyword>
<keyword evidence="27" id="KW-1185">Reference proteome</keyword>
<proteinExistence type="predicted"/>
<dbReference type="Gene3D" id="3.30.200.20">
    <property type="entry name" value="Phosphorylase Kinase, domain 1"/>
    <property type="match status" value="4"/>
</dbReference>
<dbReference type="Proteomes" id="UP001153076">
    <property type="component" value="Unassembled WGS sequence"/>
</dbReference>
<evidence type="ECO:0000256" key="19">
    <source>
        <dbReference type="PROSITE-ProRule" id="PRU10141"/>
    </source>
</evidence>
<keyword evidence="15" id="KW-0325">Glycoprotein</keyword>
<evidence type="ECO:0000256" key="16">
    <source>
        <dbReference type="ARBA" id="ARBA00047899"/>
    </source>
</evidence>
<feature type="domain" description="Bulb-type lectin" evidence="24">
    <location>
        <begin position="18"/>
        <end position="150"/>
    </location>
</feature>
<dbReference type="SUPFAM" id="SSF56112">
    <property type="entry name" value="Protein kinase-like (PK-like)"/>
    <property type="match status" value="4"/>
</dbReference>
<keyword evidence="12 20" id="KW-0472">Membrane</keyword>
<dbReference type="Pfam" id="PF00954">
    <property type="entry name" value="S_locus_glycop"/>
    <property type="match status" value="4"/>
</dbReference>
<feature type="domain" description="Bulb-type lectin" evidence="24">
    <location>
        <begin position="2340"/>
        <end position="2464"/>
    </location>
</feature>
<feature type="domain" description="EGF-like" evidence="23">
    <location>
        <begin position="2562"/>
        <end position="2606"/>
    </location>
</feature>
<dbReference type="PROSITE" id="PS50927">
    <property type="entry name" value="BULB_LECTIN"/>
    <property type="match status" value="4"/>
</dbReference>
<dbReference type="CDD" id="cd00053">
    <property type="entry name" value="EGF"/>
    <property type="match status" value="2"/>
</dbReference>
<keyword evidence="11 20" id="KW-1133">Transmembrane helix</keyword>
<evidence type="ECO:0000256" key="21">
    <source>
        <dbReference type="SAM" id="SignalP"/>
    </source>
</evidence>
<dbReference type="SMART" id="SM00108">
    <property type="entry name" value="B_lectin"/>
    <property type="match status" value="4"/>
</dbReference>
<dbReference type="InterPro" id="IPR000742">
    <property type="entry name" value="EGF"/>
</dbReference>
<keyword evidence="13" id="KW-1015">Disulfide bond</keyword>
<dbReference type="PANTHER" id="PTHR47974:SF4">
    <property type="entry name" value="RECEPTOR-LIKE SERINE_THREONINE-PROTEIN KINASE"/>
    <property type="match status" value="1"/>
</dbReference>
<dbReference type="FunFam" id="1.10.510.10:FF:000302">
    <property type="entry name" value="Serine/threonine-protein kinase"/>
    <property type="match status" value="1"/>
</dbReference>
<dbReference type="Pfam" id="PF08276">
    <property type="entry name" value="PAN_2"/>
    <property type="match status" value="2"/>
</dbReference>
<dbReference type="Gene3D" id="2.90.10.10">
    <property type="entry name" value="Bulb-type lectin domain"/>
    <property type="match status" value="4"/>
</dbReference>
<keyword evidence="4 18" id="KW-0245">EGF-like domain</keyword>
<dbReference type="GO" id="GO:0016020">
    <property type="term" value="C:membrane"/>
    <property type="evidence" value="ECO:0007669"/>
    <property type="project" value="UniProtKB-SubCell"/>
</dbReference>
<gene>
    <name evidence="26" type="ORF">Cgig2_005327</name>
</gene>
<accession>A0A9Q1K5E1</accession>
<keyword evidence="10 19" id="KW-0067">ATP-binding</keyword>
<feature type="domain" description="EGF-like" evidence="23">
    <location>
        <begin position="1058"/>
        <end position="1094"/>
    </location>
</feature>
<dbReference type="Gene3D" id="1.10.510.10">
    <property type="entry name" value="Transferase(Phosphotransferase) domain 1"/>
    <property type="match status" value="4"/>
</dbReference>
<dbReference type="PROSITE" id="PS50026">
    <property type="entry name" value="EGF_3"/>
    <property type="match status" value="2"/>
</dbReference>
<evidence type="ECO:0000256" key="11">
    <source>
        <dbReference type="ARBA" id="ARBA00022989"/>
    </source>
</evidence>
<keyword evidence="3" id="KW-0723">Serine/threonine-protein kinase</keyword>
<dbReference type="FunFam" id="1.10.510.10:FF:000621">
    <property type="entry name" value="Serine/threonine-protein kinase"/>
    <property type="match status" value="1"/>
</dbReference>
<dbReference type="Gene3D" id="3.50.4.10">
    <property type="entry name" value="Hepatocyte Growth Factor"/>
    <property type="match status" value="2"/>
</dbReference>
<feature type="domain" description="Apple" evidence="25">
    <location>
        <begin position="2605"/>
        <end position="2692"/>
    </location>
</feature>
<dbReference type="InterPro" id="IPR036426">
    <property type="entry name" value="Bulb-type_lectin_dom_sf"/>
</dbReference>
<feature type="binding site" evidence="19">
    <location>
        <position position="1313"/>
    </location>
    <ligand>
        <name>ATP</name>
        <dbReference type="ChEBI" id="CHEBI:30616"/>
    </ligand>
</feature>
<keyword evidence="5" id="KW-0808">Transferase</keyword>
<dbReference type="PROSITE" id="PS50011">
    <property type="entry name" value="PROTEIN_KINASE_DOM"/>
    <property type="match status" value="4"/>
</dbReference>
<sequence>MLSLVFIFVLLQIPLFYLAATRASNHLLRGSSISVNDAASSDLGFLISKDGTFTCGFYGSGANAYWFAIWFTNSKDKTVVWMANRDKPVNGPGSRLTLREDGALVLTDLDGSMAWQTNTTLTDVVKAKLRNSGNLVLKDVAGRVLWQSFDSPTDTLLPTQPFTKSMRLISGISPQVFTPGYFSFFFDSDNVLKMIYDGPEISSIYWPNVDQTAFQNGRTTYDSNRIAILDEKGSFVSSDQMAFDASDMGIGVKRRLTMDHDGNLRLYSLNESSGSWAITWQAIAEQCEVHGLCGRNGICVYAPEPTCSCPPQHEPTNSSDWSKGCKPSFKRSCLDSGFVEMTHVDYNGFDLNYSTTASFEQCKHLCLRDCRCQAFSYRRTDPPVCFTKGSLFNGYRSGGFPGNMYLRVPKMALALEPVLLNVSWLDCGNGDQKVFVKNATHIPSSQKFKWAYLYSFTSTIGAIELIILAAGWFFLFRKHGFSNSLEDGYRAISSQFRSFSYGELKKATRNFTEVVGTGGFGAVYKGVLADERVVAIKKLGGVIQGEEEFWAEVNTIGRINHFNLARMWGFCSEGKKRLLVYEYIERGSLDKHLFASSSTNINTEVLGWKERFKIALGAAKGLAYLHHECLEWVIHCDVKPENILLDVGFEPKISDFGLAKLCQRGGNGSSDSFEIRGTKGYMAPEWTTNLPVTSKVDVYSYGVVILELVRGVRLSSHGKQKEEETTELASFVRLAKSKMLNKEDRSWVEELVDPRLEGQVSRKEAAVMIEVGLSCVDDDRKKRPTMESIPSFSLAAAKASNQFLRGSSMSVKDAARSGGTLLISPDKTFTCGFYGSGANAYWLAIWFTNSKDKTVVWMANRDKPVNGHGSRLTLQKDGALVLTDLDGSIPWETNTTSTNVMAELLNSGNLVLKDSSGHVLWQSFDFPTDTLLPNQFFTKNMRLISPLSPQLFASGYFNFFYDNDNVLKMIYIGDYSSIYWPNINVPYVFDNGRTPYNSSRIAVLDDTGTFTASDQMTFDALDKGIGIHRRLKMDHDGNLRLYSLNSSSGLWVITWQAVIYRCDVQGLCGRNGICAYTPEPRCLCPPHFEPADSTDWSKGCEPRFNRSCSDSHFVKMVQTDYYGFDMNRTKVTSFEKCKQLCLGDCRCQAFSYKLSGEARCFTKSALFNGFRTNDFAGVIYLRVPSVAEALQPLHVNASVLTCHNGQRNVLALNITYDTHDQRFKWAYLYSFAAGIGAIEVIILIAGWFFLFRRHGISSSLEDGYRAISSQFRSFSYGELKKATGNFKVVVGTGGFGVVYKGLLADGRAVAIKKLRDVIQGEEECWAEVSIIGRINHFNLARMWGFCSEGKRRLLVYEYVERGSLDKHLFASSSTKINTEVLGWKERFKIALGTAKGLAYLHHECLEWVIHCDVKPENILLDCDFDPKISDFGLAKLCQRSGGGSAELTRIRGTKGYIAPEWTTNLPITSKADVYSYGVVILELVRGVRMSSLREEEDEEITELASFVRLMKTKSLHGEDLSSSVEDLVDPRLDGQLNRKQACVMIEVGLSCIDDDRNKRPTMESVAQALAECEDETELHGHHEPSPWHPSQNLTLLSPNSSFAAGFRQSPVSPPLFIFSVWYFGISYSDQSIIWSANWDSPVQSSASLIITSNGDLQLINGSSGPNIWPHPPSLSSSSTQLLLTDDGNLKFGSWQSFDHPTDTILPGQPITNDTVLISRNGKYIFSGSKNLAFNGSGTYWSSGQGFVSFGVNGQLVQDAGGLILSVDFDQNRTRRFTLDDDGNLRIWSFDPDKKEWVKAWQAFFEICLAHGLCGPGSICYSDGSTESHYDCVCPPGFKWSSTPGSCERKTPIRDLGRSKFLSLDYVNYTGGSNQTDLRIVNFSVCRSKCLANPKCLGFGFKYNGTGYCVLQLNRLLYGHWSPSTQTVFYLRVDESEQDSTNFTGLTEVLTTMCPAQLSLPDPPTESDGTARNIAIMATLFTVEIASGVLLFWAFLKRYAKYRDMAQTLGLGLLPTAGPRRFSYAEIKAATKDFSEENLIGEGAFSDVYMGKLQDGRPVAVKCLKDVTGGDTEFWGEVTIIARMHHLNLVRLWGFCNEKGRRILIYEHVPNGSLNNYLFRSSCIGSDDMNNSEEVDSTTPVKRKPILDWNIRYRIALGVARAIAYLHEECLEWVLHCDIKPENILLGDDFCPKVADFGLSKLRKKEQLVTRSRIRGTRGYLAPEWIKNDSITSKVDVYSFGMVLLEIVTGIRNTMPGPSNIPSESWYFPKWAYEMAIEERRMDEILDRQIKQSFDDKLHHEMVDRMVKTAMWCLEEKPEMRPSMGKVAKMLEGTVEIHHLNLSPHSPWHPSHNRTLISPSSSFAAGFRRSPVSPTLFIFSIWYFNIPYSDHNIIWSANWDFPVASSASLIITSNGDLQLINGSSGPNLWNISGPVNSSSTQLLLRDVGNLVFGSWQSFDHPTDTILPGQPINGTALRSRNGKFSFAGSKNLIFNGSDTYWSSNQALVRLEVNGQLTQDGGASFLLADFDQNRTRRLTLDDDGDLRVWSFDPVQRKWVKAWEAFQEICQAHGLCGPGAICYSDGSTESGYECVCPPGFKWSSTPGSCEAKAPIRDPGRSKFLRLDYVTYTGRSNQTNLMIPNFSNCQSNCLANPKCLGFAFKYDGSGYCVLQVDKLLNGYWSPGSQTVFYLRVDPSEKDPSNFTGMSEVLNTTCPVQIGLPDPPKESKDTARNIAIITTLFTVEIASGVLLFWVFLKRYVKYRDMAQTLGLGLLPTAGPKRFSCAEIKAATKDFSEENLIGKGAFSDVYMGKLQDGRPVAVKCLKDVTGGDTEFWAELTIIARMHHLNLVRLWGFCNEKGRRILIYEHVPNGSLNNYLFKSIRIGIDEILDRQIKHTFDSKVHLKMVDRMVKTAMWCLQERPEERPSMGKVAKMLEGTVEIMEPRRPTIFFIR</sequence>
<protein>
    <recommendedName>
        <fullName evidence="2">non-specific serine/threonine protein kinase</fullName>
        <ecNumber evidence="2">2.7.11.1</ecNumber>
    </recommendedName>
</protein>
<keyword evidence="9" id="KW-0418">Kinase</keyword>
<dbReference type="PANTHER" id="PTHR47974">
    <property type="entry name" value="OS07G0415500 PROTEIN"/>
    <property type="match status" value="1"/>
</dbReference>
<dbReference type="PROSITE" id="PS00108">
    <property type="entry name" value="PROTEIN_KINASE_ST"/>
    <property type="match status" value="3"/>
</dbReference>
<dbReference type="InterPro" id="IPR017441">
    <property type="entry name" value="Protein_kinase_ATP_BS"/>
</dbReference>
<evidence type="ECO:0000256" key="3">
    <source>
        <dbReference type="ARBA" id="ARBA00022527"/>
    </source>
</evidence>
<dbReference type="GO" id="GO:0048544">
    <property type="term" value="P:recognition of pollen"/>
    <property type="evidence" value="ECO:0007669"/>
    <property type="project" value="InterPro"/>
</dbReference>
<evidence type="ECO:0000256" key="10">
    <source>
        <dbReference type="ARBA" id="ARBA00022840"/>
    </source>
</evidence>
<dbReference type="Pfam" id="PF14295">
    <property type="entry name" value="PAN_4"/>
    <property type="match status" value="2"/>
</dbReference>
<feature type="domain" description="Apple" evidence="25">
    <location>
        <begin position="1108"/>
        <end position="1185"/>
    </location>
</feature>
<evidence type="ECO:0000256" key="8">
    <source>
        <dbReference type="ARBA" id="ARBA00022741"/>
    </source>
</evidence>
<evidence type="ECO:0000256" key="2">
    <source>
        <dbReference type="ARBA" id="ARBA00012513"/>
    </source>
</evidence>
<evidence type="ECO:0000256" key="7">
    <source>
        <dbReference type="ARBA" id="ARBA00022729"/>
    </source>
</evidence>
<evidence type="ECO:0000259" key="22">
    <source>
        <dbReference type="PROSITE" id="PS50011"/>
    </source>
</evidence>
<evidence type="ECO:0000256" key="5">
    <source>
        <dbReference type="ARBA" id="ARBA00022679"/>
    </source>
</evidence>
<keyword evidence="7 21" id="KW-0732">Signal</keyword>
<dbReference type="InterPro" id="IPR011009">
    <property type="entry name" value="Kinase-like_dom_sf"/>
</dbReference>
<feature type="signal peptide" evidence="21">
    <location>
        <begin position="1"/>
        <end position="23"/>
    </location>
</feature>
<evidence type="ECO:0000259" key="24">
    <source>
        <dbReference type="PROSITE" id="PS50927"/>
    </source>
</evidence>
<feature type="domain" description="Bulb-type lectin" evidence="24">
    <location>
        <begin position="807"/>
        <end position="925"/>
    </location>
</feature>
<feature type="binding site" evidence="19">
    <location>
        <position position="2061"/>
    </location>
    <ligand>
        <name>ATP</name>
        <dbReference type="ChEBI" id="CHEBI:30616"/>
    </ligand>
</feature>
<dbReference type="SUPFAM" id="SSF51110">
    <property type="entry name" value="alpha-D-mannose-specific plant lectins"/>
    <property type="match status" value="4"/>
</dbReference>
<dbReference type="PROSITE" id="PS50948">
    <property type="entry name" value="PAN"/>
    <property type="match status" value="4"/>
</dbReference>
<feature type="transmembrane region" description="Helical" evidence="20">
    <location>
        <begin position="2732"/>
        <end position="2754"/>
    </location>
</feature>
<dbReference type="PROSITE" id="PS00107">
    <property type="entry name" value="PROTEIN_KINASE_ATP"/>
    <property type="match status" value="4"/>
</dbReference>
<dbReference type="InterPro" id="IPR008271">
    <property type="entry name" value="Ser/Thr_kinase_AS"/>
</dbReference>
<feature type="transmembrane region" description="Helical" evidence="20">
    <location>
        <begin position="1226"/>
        <end position="1250"/>
    </location>
</feature>
<keyword evidence="8 19" id="KW-0547">Nucleotide-binding</keyword>
<dbReference type="Pfam" id="PF07714">
    <property type="entry name" value="PK_Tyr_Ser-Thr"/>
    <property type="match status" value="1"/>
</dbReference>
<evidence type="ECO:0000256" key="18">
    <source>
        <dbReference type="PROSITE-ProRule" id="PRU00076"/>
    </source>
</evidence>
<evidence type="ECO:0000256" key="14">
    <source>
        <dbReference type="ARBA" id="ARBA00023170"/>
    </source>
</evidence>
<feature type="domain" description="Protein kinase" evidence="22">
    <location>
        <begin position="509"/>
        <end position="804"/>
    </location>
</feature>
<feature type="domain" description="Apple" evidence="25">
    <location>
        <begin position="1846"/>
        <end position="1933"/>
    </location>
</feature>
<feature type="domain" description="Apple" evidence="25">
    <location>
        <begin position="333"/>
        <end position="412"/>
    </location>
</feature>
<dbReference type="InterPro" id="IPR000719">
    <property type="entry name" value="Prot_kinase_dom"/>
</dbReference>
<feature type="domain" description="Protein kinase" evidence="22">
    <location>
        <begin position="2033"/>
        <end position="2341"/>
    </location>
</feature>
<dbReference type="GO" id="GO:0004674">
    <property type="term" value="F:protein serine/threonine kinase activity"/>
    <property type="evidence" value="ECO:0007669"/>
    <property type="project" value="UniProtKB-KW"/>
</dbReference>
<dbReference type="EC" id="2.7.11.1" evidence="2"/>
<dbReference type="OrthoDB" id="1537556at2759"/>
<evidence type="ECO:0000259" key="25">
    <source>
        <dbReference type="PROSITE" id="PS50948"/>
    </source>
</evidence>
<feature type="binding site" evidence="19">
    <location>
        <position position="538"/>
    </location>
    <ligand>
        <name>ATP</name>
        <dbReference type="ChEBI" id="CHEBI:30616"/>
    </ligand>
</feature>
<feature type="domain" description="Protein kinase" evidence="22">
    <location>
        <begin position="2792"/>
        <end position="2951"/>
    </location>
</feature>
<evidence type="ECO:0000256" key="6">
    <source>
        <dbReference type="ARBA" id="ARBA00022692"/>
    </source>
</evidence>
<dbReference type="EMBL" id="JAKOGI010000291">
    <property type="protein sequence ID" value="KAJ8437576.1"/>
    <property type="molecule type" value="Genomic_DNA"/>
</dbReference>
<evidence type="ECO:0000256" key="4">
    <source>
        <dbReference type="ARBA" id="ARBA00022536"/>
    </source>
</evidence>
<feature type="domain" description="Bulb-type lectin" evidence="24">
    <location>
        <begin position="1584"/>
        <end position="1704"/>
    </location>
</feature>
<dbReference type="FunFam" id="1.10.510.10:FF:000537">
    <property type="entry name" value="Putative receptor-like protein kinase"/>
    <property type="match status" value="1"/>
</dbReference>
<name>A0A9Q1K5E1_9CARY</name>
<evidence type="ECO:0000256" key="13">
    <source>
        <dbReference type="ARBA" id="ARBA00023157"/>
    </source>
</evidence>
<comment type="caution">
    <text evidence="18">Lacks conserved residue(s) required for the propagation of feature annotation.</text>
</comment>
<evidence type="ECO:0000256" key="1">
    <source>
        <dbReference type="ARBA" id="ARBA00004479"/>
    </source>
</evidence>
<dbReference type="PROSITE" id="PS01186">
    <property type="entry name" value="EGF_2"/>
    <property type="match status" value="2"/>
</dbReference>
<dbReference type="InterPro" id="IPR003609">
    <property type="entry name" value="Pan_app"/>
</dbReference>
<feature type="binding site" evidence="19">
    <location>
        <position position="2820"/>
    </location>
    <ligand>
        <name>ATP</name>
        <dbReference type="ChEBI" id="CHEBI:30616"/>
    </ligand>
</feature>
<dbReference type="FunFam" id="3.30.200.20:FF:000059">
    <property type="entry name" value="S-receptor-like serine/threonine-protein kinase"/>
    <property type="match status" value="4"/>
</dbReference>
<feature type="chain" id="PRO_5040315759" description="non-specific serine/threonine protein kinase" evidence="21">
    <location>
        <begin position="24"/>
        <end position="2951"/>
    </location>
</feature>
<dbReference type="CDD" id="cd01098">
    <property type="entry name" value="PAN_AP_plant"/>
    <property type="match status" value="2"/>
</dbReference>
<dbReference type="InterPro" id="IPR001480">
    <property type="entry name" value="Bulb-type_lectin_dom"/>
</dbReference>
<dbReference type="SMART" id="SM00181">
    <property type="entry name" value="EGF"/>
    <property type="match status" value="4"/>
</dbReference>
<evidence type="ECO:0000256" key="20">
    <source>
        <dbReference type="SAM" id="Phobius"/>
    </source>
</evidence>
<feature type="transmembrane region" description="Helical" evidence="20">
    <location>
        <begin position="450"/>
        <end position="475"/>
    </location>
</feature>
<dbReference type="SMART" id="SM00473">
    <property type="entry name" value="PAN_AP"/>
    <property type="match status" value="4"/>
</dbReference>
<evidence type="ECO:0000256" key="9">
    <source>
        <dbReference type="ARBA" id="ARBA00022777"/>
    </source>
</evidence>
<comment type="subcellular location">
    <subcellularLocation>
        <location evidence="1">Membrane</location>
        <topology evidence="1">Single-pass type I membrane protein</topology>
    </subcellularLocation>
</comment>
<comment type="caution">
    <text evidence="26">The sequence shown here is derived from an EMBL/GenBank/DDBJ whole genome shotgun (WGS) entry which is preliminary data.</text>
</comment>
<evidence type="ECO:0000259" key="23">
    <source>
        <dbReference type="PROSITE" id="PS50026"/>
    </source>
</evidence>
<evidence type="ECO:0000313" key="26">
    <source>
        <dbReference type="EMBL" id="KAJ8437576.1"/>
    </source>
</evidence>
<dbReference type="Pfam" id="PF00069">
    <property type="entry name" value="Pkinase"/>
    <property type="match status" value="3"/>
</dbReference>
<comment type="catalytic activity">
    <reaction evidence="17">
        <text>L-seryl-[protein] + ATP = O-phospho-L-seryl-[protein] + ADP + H(+)</text>
        <dbReference type="Rhea" id="RHEA:17989"/>
        <dbReference type="Rhea" id="RHEA-COMP:9863"/>
        <dbReference type="Rhea" id="RHEA-COMP:11604"/>
        <dbReference type="ChEBI" id="CHEBI:15378"/>
        <dbReference type="ChEBI" id="CHEBI:29999"/>
        <dbReference type="ChEBI" id="CHEBI:30616"/>
        <dbReference type="ChEBI" id="CHEBI:83421"/>
        <dbReference type="ChEBI" id="CHEBI:456216"/>
        <dbReference type="EC" id="2.7.11.1"/>
    </reaction>
</comment>
<keyword evidence="14" id="KW-0675">Receptor</keyword>
<dbReference type="InterPro" id="IPR001245">
    <property type="entry name" value="Ser-Thr/Tyr_kinase_cat_dom"/>
</dbReference>